<dbReference type="InterPro" id="IPR027417">
    <property type="entry name" value="P-loop_NTPase"/>
</dbReference>
<proteinExistence type="predicted"/>
<keyword evidence="2" id="KW-1185">Reference proteome</keyword>
<dbReference type="Gene3D" id="3.40.50.300">
    <property type="entry name" value="P-loop containing nucleotide triphosphate hydrolases"/>
    <property type="match status" value="1"/>
</dbReference>
<dbReference type="PANTHER" id="PTHR37816">
    <property type="entry name" value="YALI0E33011P"/>
    <property type="match status" value="1"/>
</dbReference>
<dbReference type="PANTHER" id="PTHR37816:SF1">
    <property type="entry name" value="TOXIN"/>
    <property type="match status" value="1"/>
</dbReference>
<evidence type="ECO:0008006" key="3">
    <source>
        <dbReference type="Google" id="ProtNLM"/>
    </source>
</evidence>
<comment type="caution">
    <text evidence="1">The sequence shown here is derived from an EMBL/GenBank/DDBJ whole genome shotgun (WGS) entry which is preliminary data.</text>
</comment>
<dbReference type="SUPFAM" id="SSF52540">
    <property type="entry name" value="P-loop containing nucleoside triphosphate hydrolases"/>
    <property type="match status" value="1"/>
</dbReference>
<dbReference type="Proteomes" id="UP000600946">
    <property type="component" value="Unassembled WGS sequence"/>
</dbReference>
<reference evidence="2" key="1">
    <citation type="journal article" date="2019" name="Int. J. Syst. Evol. Microbiol.">
        <title>The Global Catalogue of Microorganisms (GCM) 10K type strain sequencing project: providing services to taxonomists for standard genome sequencing and annotation.</title>
        <authorList>
            <consortium name="The Broad Institute Genomics Platform"/>
            <consortium name="The Broad Institute Genome Sequencing Center for Infectious Disease"/>
            <person name="Wu L."/>
            <person name="Ma J."/>
        </authorList>
    </citation>
    <scope>NUCLEOTIDE SEQUENCE [LARGE SCALE GENOMIC DNA]</scope>
    <source>
        <strain evidence="2">JCM 4594</strain>
    </source>
</reference>
<dbReference type="EMBL" id="BMUU01000001">
    <property type="protein sequence ID" value="GGY15078.1"/>
    <property type="molecule type" value="Genomic_DNA"/>
</dbReference>
<dbReference type="GeneID" id="96288368"/>
<dbReference type="InterPro" id="IPR052922">
    <property type="entry name" value="Cytidylate_Kinase-2"/>
</dbReference>
<sequence length="187" mass="20662">MTGCGRFWVVGTPGAGKSTLARQLAAVLDVRYVELDDPFWAAGWQPEDPDTFLGAVAQLLGGPAWIADGQYDSAVAAHANRAHAVVWIDPPLWVSLPRLVRRTLSRAWRREPMWSAGNTESWRHALGSDSVIWYALSVHRAQRRANEELFRRLAPLDVALIRVRRPQADALADALRAAAAGRKGAHR</sequence>
<organism evidence="1 2">
    <name type="scientific">Streptomyces xanthochromogenes</name>
    <dbReference type="NCBI Taxonomy" id="67384"/>
    <lineage>
        <taxon>Bacteria</taxon>
        <taxon>Bacillati</taxon>
        <taxon>Actinomycetota</taxon>
        <taxon>Actinomycetes</taxon>
        <taxon>Kitasatosporales</taxon>
        <taxon>Streptomycetaceae</taxon>
        <taxon>Streptomyces</taxon>
    </lineage>
</organism>
<dbReference type="CDD" id="cd00267">
    <property type="entry name" value="ABC_ATPase"/>
    <property type="match status" value="1"/>
</dbReference>
<dbReference type="RefSeq" id="WP_190025913.1">
    <property type="nucleotide sequence ID" value="NZ_BMUU01000001.1"/>
</dbReference>
<gene>
    <name evidence="1" type="ORF">GCM10010326_03320</name>
</gene>
<evidence type="ECO:0000313" key="2">
    <source>
        <dbReference type="Proteomes" id="UP000600946"/>
    </source>
</evidence>
<name>A0ABQ2ZFC8_9ACTN</name>
<evidence type="ECO:0000313" key="1">
    <source>
        <dbReference type="EMBL" id="GGY15078.1"/>
    </source>
</evidence>
<protein>
    <recommendedName>
        <fullName evidence="3">Adenylate kinase</fullName>
    </recommendedName>
</protein>
<accession>A0ABQ2ZFC8</accession>